<evidence type="ECO:0000256" key="1">
    <source>
        <dbReference type="SAM" id="Coils"/>
    </source>
</evidence>
<feature type="transmembrane region" description="Helical" evidence="2">
    <location>
        <begin position="194"/>
        <end position="218"/>
    </location>
</feature>
<keyword evidence="2" id="KW-0472">Membrane</keyword>
<keyword evidence="2" id="KW-1133">Transmembrane helix</keyword>
<keyword evidence="1" id="KW-0175">Coiled coil</keyword>
<evidence type="ECO:0000313" key="3">
    <source>
        <dbReference type="EMBL" id="TEB23024.1"/>
    </source>
</evidence>
<dbReference type="EMBL" id="QPFP01000082">
    <property type="protein sequence ID" value="TEB23024.1"/>
    <property type="molecule type" value="Genomic_DNA"/>
</dbReference>
<proteinExistence type="predicted"/>
<dbReference type="Proteomes" id="UP000298030">
    <property type="component" value="Unassembled WGS sequence"/>
</dbReference>
<organism evidence="3 4">
    <name type="scientific">Coprinellus micaceus</name>
    <name type="common">Glistening ink-cap mushroom</name>
    <name type="synonym">Coprinus micaceus</name>
    <dbReference type="NCBI Taxonomy" id="71717"/>
    <lineage>
        <taxon>Eukaryota</taxon>
        <taxon>Fungi</taxon>
        <taxon>Dikarya</taxon>
        <taxon>Basidiomycota</taxon>
        <taxon>Agaricomycotina</taxon>
        <taxon>Agaricomycetes</taxon>
        <taxon>Agaricomycetidae</taxon>
        <taxon>Agaricales</taxon>
        <taxon>Agaricineae</taxon>
        <taxon>Psathyrellaceae</taxon>
        <taxon>Coprinellus</taxon>
    </lineage>
</organism>
<protein>
    <submittedName>
        <fullName evidence="3">Uncharacterized protein</fullName>
    </submittedName>
</protein>
<reference evidence="3 4" key="1">
    <citation type="journal article" date="2019" name="Nat. Ecol. Evol.">
        <title>Megaphylogeny resolves global patterns of mushroom evolution.</title>
        <authorList>
            <person name="Varga T."/>
            <person name="Krizsan K."/>
            <person name="Foldi C."/>
            <person name="Dima B."/>
            <person name="Sanchez-Garcia M."/>
            <person name="Sanchez-Ramirez S."/>
            <person name="Szollosi G.J."/>
            <person name="Szarkandi J.G."/>
            <person name="Papp V."/>
            <person name="Albert L."/>
            <person name="Andreopoulos W."/>
            <person name="Angelini C."/>
            <person name="Antonin V."/>
            <person name="Barry K.W."/>
            <person name="Bougher N.L."/>
            <person name="Buchanan P."/>
            <person name="Buyck B."/>
            <person name="Bense V."/>
            <person name="Catcheside P."/>
            <person name="Chovatia M."/>
            <person name="Cooper J."/>
            <person name="Damon W."/>
            <person name="Desjardin D."/>
            <person name="Finy P."/>
            <person name="Geml J."/>
            <person name="Haridas S."/>
            <person name="Hughes K."/>
            <person name="Justo A."/>
            <person name="Karasinski D."/>
            <person name="Kautmanova I."/>
            <person name="Kiss B."/>
            <person name="Kocsube S."/>
            <person name="Kotiranta H."/>
            <person name="LaButti K.M."/>
            <person name="Lechner B.E."/>
            <person name="Liimatainen K."/>
            <person name="Lipzen A."/>
            <person name="Lukacs Z."/>
            <person name="Mihaltcheva S."/>
            <person name="Morgado L.N."/>
            <person name="Niskanen T."/>
            <person name="Noordeloos M.E."/>
            <person name="Ohm R.A."/>
            <person name="Ortiz-Santana B."/>
            <person name="Ovrebo C."/>
            <person name="Racz N."/>
            <person name="Riley R."/>
            <person name="Savchenko A."/>
            <person name="Shiryaev A."/>
            <person name="Soop K."/>
            <person name="Spirin V."/>
            <person name="Szebenyi C."/>
            <person name="Tomsovsky M."/>
            <person name="Tulloss R.E."/>
            <person name="Uehling J."/>
            <person name="Grigoriev I.V."/>
            <person name="Vagvolgyi C."/>
            <person name="Papp T."/>
            <person name="Martin F.M."/>
            <person name="Miettinen O."/>
            <person name="Hibbett D.S."/>
            <person name="Nagy L.G."/>
        </authorList>
    </citation>
    <scope>NUCLEOTIDE SEQUENCE [LARGE SCALE GENOMIC DNA]</scope>
    <source>
        <strain evidence="3 4">FP101781</strain>
    </source>
</reference>
<sequence>MFERAYHIWTKKPLNHHPTSTYATAAVSPPPASDPLLAQWRGLNDDEATQFVNDAIEILSDSAMVAEFGKNVGEVGNWANEVDEAFDPRDEDLRSSRFEKVFLDMVLHIQTEQDRLDVIVELEEFINEDHDTSDQMSRTFLELKRDIDAFSARIDRYLEETGTQLDAAQRHFNQSFRVLRTRSRLDKQINDTRIALAVSGGLLNVIGLIVAGSMLASYQNQRDAKNKELEGKLRELADINRRQQALALQGFAEIWASVRSQSIQFRDHIKGGLGAATNLRFKREVQLAQDTCLPLRTGLEIYAHNLGGRLASKGYEIKDTT</sequence>
<keyword evidence="4" id="KW-1185">Reference proteome</keyword>
<evidence type="ECO:0000313" key="4">
    <source>
        <dbReference type="Proteomes" id="UP000298030"/>
    </source>
</evidence>
<gene>
    <name evidence="3" type="ORF">FA13DRAFT_1818604</name>
</gene>
<dbReference type="OrthoDB" id="3198211at2759"/>
<comment type="caution">
    <text evidence="3">The sequence shown here is derived from an EMBL/GenBank/DDBJ whole genome shotgun (WGS) entry which is preliminary data.</text>
</comment>
<name>A0A4Y7SN39_COPMI</name>
<feature type="coiled-coil region" evidence="1">
    <location>
        <begin position="215"/>
        <end position="246"/>
    </location>
</feature>
<keyword evidence="2" id="KW-0812">Transmembrane</keyword>
<evidence type="ECO:0000256" key="2">
    <source>
        <dbReference type="SAM" id="Phobius"/>
    </source>
</evidence>
<accession>A0A4Y7SN39</accession>
<dbReference type="AlphaFoldDB" id="A0A4Y7SN39"/>